<accession>A0A242K8L8</accession>
<evidence type="ECO:0000313" key="6">
    <source>
        <dbReference type="EMBL" id="WYJ91120.1"/>
    </source>
</evidence>
<dbReference type="GO" id="GO:0000272">
    <property type="term" value="P:polysaccharide catabolic process"/>
    <property type="evidence" value="ECO:0007669"/>
    <property type="project" value="TreeGrafter"/>
</dbReference>
<dbReference type="InterPro" id="IPR052369">
    <property type="entry name" value="UG_Glycosaminoglycan_Hydrolase"/>
</dbReference>
<dbReference type="EMBL" id="NGMM01000002">
    <property type="protein sequence ID" value="OTP17514.1"/>
    <property type="molecule type" value="Genomic_DNA"/>
</dbReference>
<evidence type="ECO:0000256" key="1">
    <source>
        <dbReference type="ARBA" id="ARBA00022801"/>
    </source>
</evidence>
<feature type="active site" description="Nucleophile" evidence="3">
    <location>
        <position position="98"/>
    </location>
</feature>
<dbReference type="RefSeq" id="WP_170924744.1">
    <property type="nucleotide sequence ID" value="NZ_CP147247.1"/>
</dbReference>
<dbReference type="AlphaFoldDB" id="A0A242K8L8"/>
<dbReference type="PANTHER" id="PTHR36845">
    <property type="entry name" value="HYDROLASE, PUTATIVE (AFU_ORTHOLOGUE AFUA_7G05090)-RELATED"/>
    <property type="match status" value="1"/>
</dbReference>
<feature type="binding site" evidence="4">
    <location>
        <position position="236"/>
    </location>
    <ligand>
        <name>substrate</name>
    </ligand>
</feature>
<reference evidence="6" key="3">
    <citation type="submission" date="2024-03" db="EMBL/GenBank/DDBJ databases">
        <title>The Genome Sequence of Enterococcus sp. DIV0242b.</title>
        <authorList>
            <consortium name="The Broad Institute Genomics Platform"/>
            <consortium name="The Broad Institute Microbial Omics Core"/>
            <consortium name="The Broad Institute Genomic Center for Infectious Diseases"/>
            <person name="Earl A."/>
            <person name="Manson A."/>
            <person name="Gilmore M."/>
            <person name="Schwartman J."/>
            <person name="Shea T."/>
            <person name="Abouelleil A."/>
            <person name="Cao P."/>
            <person name="Chapman S."/>
            <person name="Cusick C."/>
            <person name="Young S."/>
            <person name="Neafsey D."/>
            <person name="Nusbaum C."/>
            <person name="Birren B."/>
        </authorList>
    </citation>
    <scope>NUCLEOTIDE SEQUENCE</scope>
    <source>
        <strain evidence="6">9E7_DIV0242</strain>
    </source>
</reference>
<evidence type="ECO:0000256" key="3">
    <source>
        <dbReference type="PIRSR" id="PIRSR610905-1"/>
    </source>
</evidence>
<organism evidence="5">
    <name type="scientific">Candidatus Enterococcus clewellii</name>
    <dbReference type="NCBI Taxonomy" id="1834193"/>
    <lineage>
        <taxon>Bacteria</taxon>
        <taxon>Bacillati</taxon>
        <taxon>Bacillota</taxon>
        <taxon>Bacilli</taxon>
        <taxon>Lactobacillales</taxon>
        <taxon>Enterococcaceae</taxon>
        <taxon>Enterococcus</taxon>
    </lineage>
</organism>
<reference evidence="6" key="2">
    <citation type="submission" date="2017-05" db="EMBL/GenBank/DDBJ databases">
        <authorList>
            <consortium name="The Broad Institute Genomics Platform"/>
            <consortium name="The Broad Institute Genomic Center for Infectious Diseases"/>
            <person name="Earl A."/>
            <person name="Manson A."/>
            <person name="Schwartman J."/>
            <person name="Gilmore M."/>
            <person name="Abouelleil A."/>
            <person name="Cao P."/>
            <person name="Chapman S."/>
            <person name="Cusick C."/>
            <person name="Shea T."/>
            <person name="Young S."/>
            <person name="Neafsey D."/>
            <person name="Nusbaum C."/>
            <person name="Birren B."/>
        </authorList>
    </citation>
    <scope>NUCLEOTIDE SEQUENCE</scope>
    <source>
        <strain evidence="6">9E7_DIV0242</strain>
    </source>
</reference>
<proteinExistence type="inferred from homology"/>
<gene>
    <name evidence="5" type="ORF">A5888_001652</name>
    <name evidence="6" type="ORF">A5888_002888</name>
</gene>
<dbReference type="Proteomes" id="UP000195141">
    <property type="component" value="Chromosome"/>
</dbReference>
<dbReference type="InterPro" id="IPR008928">
    <property type="entry name" value="6-hairpin_glycosidase_sf"/>
</dbReference>
<keyword evidence="7" id="KW-1185">Reference proteome</keyword>
<evidence type="ECO:0000313" key="5">
    <source>
        <dbReference type="EMBL" id="OTP17514.1"/>
    </source>
</evidence>
<dbReference type="InterPro" id="IPR010905">
    <property type="entry name" value="Glyco_hydro_88"/>
</dbReference>
<dbReference type="GO" id="GO:0052757">
    <property type="term" value="F:chondroitin hydrolase activity"/>
    <property type="evidence" value="ECO:0007669"/>
    <property type="project" value="TreeGrafter"/>
</dbReference>
<dbReference type="InterPro" id="IPR012341">
    <property type="entry name" value="6hp_glycosidase-like_sf"/>
</dbReference>
<feature type="active site" description="Proton donor" evidence="3">
    <location>
        <position position="160"/>
    </location>
</feature>
<dbReference type="PANTHER" id="PTHR36845:SF1">
    <property type="entry name" value="HYDROLASE, PUTATIVE (AFU_ORTHOLOGUE AFUA_7G05090)-RELATED"/>
    <property type="match status" value="1"/>
</dbReference>
<feature type="binding site" evidence="4">
    <location>
        <position position="160"/>
    </location>
    <ligand>
        <name>substrate</name>
    </ligand>
</feature>
<reference evidence="5" key="1">
    <citation type="submission" date="2017-05" db="EMBL/GenBank/DDBJ databases">
        <title>The Genome Sequence of Enterococcus sp. 9E7_DIV0242.</title>
        <authorList>
            <consortium name="The Broad Institute Genomics Platform"/>
            <consortium name="The Broad Institute Genomic Center for Infectious Diseases"/>
            <person name="Earl A."/>
            <person name="Manson A."/>
            <person name="Schwartman J."/>
            <person name="Gilmore M."/>
            <person name="Abouelleil A."/>
            <person name="Cao P."/>
            <person name="Chapman S."/>
            <person name="Cusick C."/>
            <person name="Shea T."/>
            <person name="Young S."/>
            <person name="Neafsey D."/>
            <person name="Nusbaum C."/>
            <person name="Birren B."/>
        </authorList>
    </citation>
    <scope>NUCLEOTIDE SEQUENCE [LARGE SCALE GENOMIC DNA]</scope>
    <source>
        <strain evidence="5">9E7_DIV0242</strain>
    </source>
</reference>
<feature type="binding site" evidence="4">
    <location>
        <position position="220"/>
    </location>
    <ligand>
        <name>substrate</name>
    </ligand>
</feature>
<feature type="binding site" evidence="4">
    <location>
        <position position="232"/>
    </location>
    <ligand>
        <name>substrate</name>
    </ligand>
</feature>
<protein>
    <submittedName>
        <fullName evidence="6">Unsaturated chondroitin disaccharide hydrolase</fullName>
    </submittedName>
</protein>
<keyword evidence="1 6" id="KW-0378">Hydrolase</keyword>
<comment type="similarity">
    <text evidence="2">Belongs to the glycosyl hydrolase 88 family.</text>
</comment>
<evidence type="ECO:0000313" key="7">
    <source>
        <dbReference type="Proteomes" id="UP000195141"/>
    </source>
</evidence>
<dbReference type="Gene3D" id="1.50.10.10">
    <property type="match status" value="1"/>
</dbReference>
<evidence type="ECO:0000256" key="4">
    <source>
        <dbReference type="PIRSR" id="PIRSR610905-2"/>
    </source>
</evidence>
<evidence type="ECO:0000256" key="2">
    <source>
        <dbReference type="ARBA" id="ARBA00038358"/>
    </source>
</evidence>
<dbReference type="SUPFAM" id="SSF48208">
    <property type="entry name" value="Six-hairpin glycosidases"/>
    <property type="match status" value="1"/>
</dbReference>
<feature type="binding site" evidence="4">
    <location>
        <position position="98"/>
    </location>
    <ligand>
        <name>substrate</name>
    </ligand>
</feature>
<name>A0A242K8L8_9ENTE</name>
<sequence length="379" mass="43183">MNVELDTETWSELELKKVAQKVKWEINRIGDGIPYQTVRGKYSDQGLLDISWWTNGFWGGINWQLYSYFGEDIYRKTAESVEERLDQALVEFEHLHHDVGFMWLLTSVVNYKLFKDQRSYQRSIHVATALAGRFNIEGKFLRAWNKEQTEEDCSGWVIIDSMMNIPLLFWASEELQDPRFSKIAEAHAETVATHLIRPDGSTSHIGIFDSSTGEFIRAVTGQGYSENSAWARGQGWAIYGFALCYKYTKNIQYLDIAKKCAHFTIANLGLSNFLARIDFRAPLTSDDRDASASAIIACGLLEIAEHVSAEEKSVYQLYGIKILKRLAEIADYEKIDDGIIANCAVQYHEESGKNSTLIYADSFYIEGLLKLLNADISLW</sequence>
<dbReference type="EMBL" id="CP147247">
    <property type="protein sequence ID" value="WYJ91120.1"/>
    <property type="molecule type" value="Genomic_DNA"/>
</dbReference>
<dbReference type="Pfam" id="PF07470">
    <property type="entry name" value="Glyco_hydro_88"/>
    <property type="match status" value="1"/>
</dbReference>